<dbReference type="PANTHER" id="PTHR22957:SF26">
    <property type="entry name" value="LD44506P"/>
    <property type="match status" value="1"/>
</dbReference>
<dbReference type="Gene3D" id="1.10.8.270">
    <property type="entry name" value="putative rabgap domain of human tbc1 domain family member 14 like domains"/>
    <property type="match status" value="1"/>
</dbReference>
<accession>A0A3P3YIH6</accession>
<protein>
    <recommendedName>
        <fullName evidence="2">Rab-GAP TBC domain-containing protein</fullName>
    </recommendedName>
</protein>
<evidence type="ECO:0000313" key="3">
    <source>
        <dbReference type="EMBL" id="SPQ99998.1"/>
    </source>
</evidence>
<dbReference type="Proteomes" id="UP000290189">
    <property type="component" value="Unassembled WGS sequence"/>
</dbReference>
<feature type="region of interest" description="Disordered" evidence="1">
    <location>
        <begin position="1"/>
        <end position="66"/>
    </location>
</feature>
<dbReference type="Gene3D" id="1.10.472.80">
    <property type="entry name" value="Ypt/Rab-GAP domain of gyp1p, domain 3"/>
    <property type="match status" value="1"/>
</dbReference>
<keyword evidence="3" id="KW-0496">Mitochondrion</keyword>
<dbReference type="InterPro" id="IPR035969">
    <property type="entry name" value="Rab-GAP_TBC_sf"/>
</dbReference>
<evidence type="ECO:0000313" key="4">
    <source>
        <dbReference type="Proteomes" id="UP000290189"/>
    </source>
</evidence>
<dbReference type="PANTHER" id="PTHR22957">
    <property type="entry name" value="TBC1 DOMAIN FAMILY MEMBER GTPASE-ACTIVATING PROTEIN"/>
    <property type="match status" value="1"/>
</dbReference>
<feature type="domain" description="Rab-GAP TBC" evidence="2">
    <location>
        <begin position="116"/>
        <end position="343"/>
    </location>
</feature>
<dbReference type="GO" id="GO:0005096">
    <property type="term" value="F:GTPase activator activity"/>
    <property type="evidence" value="ECO:0007669"/>
    <property type="project" value="TreeGrafter"/>
</dbReference>
<sequence>MLPSRGGSRRLRPGTIRATERRPRTTSMKSSSDAAPAPAQARRTKSPVRVPTPTDKPDHNGWRDDDDTTVAVVTADLTEAVVPDSTPEDRKSLRLRKLLDDDDANIALARELCWTGIPQKFRATLWLMLMGIIPTNRSRREQQMRKRIEEYRDFLNQAFRENLFTGEQTKSLVQIDLDLPRTSPGLQLFHLPIVQQSLRNVLCVYSIRHPATGYVQGMNDLVTPFFYVFISDIIGPDKDPLLIAPEDLDESQWMRVESYSFWCLSRLMEGIQDHYTRDQPGIQWKLVSLEHLMGIIDPRLNEHLASQEVQYSFFAYRWMNCFLMRELSLPLIVRLWDTYFSEEKGFAGFHVFVCAAFLLTFAPNLKNMDMEHILSTLQNDPTSSWTEADLTAVLSHAFVLRSQHKLVDSPSSIAPSSIHR</sequence>
<geneLocation type="mitochondrion" evidence="3"/>
<name>A0A3P3YIH6_PLABS</name>
<dbReference type="SMART" id="SM00164">
    <property type="entry name" value="TBC"/>
    <property type="match status" value="1"/>
</dbReference>
<evidence type="ECO:0000256" key="1">
    <source>
        <dbReference type="SAM" id="MobiDB-lite"/>
    </source>
</evidence>
<proteinExistence type="predicted"/>
<gene>
    <name evidence="3" type="ORF">PLBR_LOCUS7213</name>
</gene>
<dbReference type="Gene3D" id="1.10.10.750">
    <property type="entry name" value="Ypt/Rab-GAP domain of gyp1p, domain 1"/>
    <property type="match status" value="1"/>
</dbReference>
<dbReference type="PROSITE" id="PS50086">
    <property type="entry name" value="TBC_RABGAP"/>
    <property type="match status" value="1"/>
</dbReference>
<dbReference type="Pfam" id="PF00566">
    <property type="entry name" value="RabGAP-TBC"/>
    <property type="match status" value="1"/>
</dbReference>
<dbReference type="EMBL" id="OVEO01000013">
    <property type="protein sequence ID" value="SPQ99998.1"/>
    <property type="molecule type" value="Genomic_DNA"/>
</dbReference>
<dbReference type="InterPro" id="IPR000195">
    <property type="entry name" value="Rab-GAP-TBC_dom"/>
</dbReference>
<evidence type="ECO:0000259" key="2">
    <source>
        <dbReference type="PROSITE" id="PS50086"/>
    </source>
</evidence>
<organism evidence="3 4">
    <name type="scientific">Plasmodiophora brassicae</name>
    <name type="common">Clubroot disease agent</name>
    <dbReference type="NCBI Taxonomy" id="37360"/>
    <lineage>
        <taxon>Eukaryota</taxon>
        <taxon>Sar</taxon>
        <taxon>Rhizaria</taxon>
        <taxon>Endomyxa</taxon>
        <taxon>Phytomyxea</taxon>
        <taxon>Plasmodiophorida</taxon>
        <taxon>Plasmodiophoridae</taxon>
        <taxon>Plasmodiophora</taxon>
    </lineage>
</organism>
<reference evidence="3 4" key="1">
    <citation type="submission" date="2018-03" db="EMBL/GenBank/DDBJ databases">
        <authorList>
            <person name="Fogelqvist J."/>
        </authorList>
    </citation>
    <scope>NUCLEOTIDE SEQUENCE [LARGE SCALE GENOMIC DNA]</scope>
</reference>
<dbReference type="AlphaFoldDB" id="A0A3P3YIH6"/>
<dbReference type="SUPFAM" id="SSF47923">
    <property type="entry name" value="Ypt/Rab-GAP domain of gyp1p"/>
    <property type="match status" value="2"/>
</dbReference>